<organism evidence="1 2">
    <name type="scientific">Candidatus Methylobacter oryzae</name>
    <dbReference type="NCBI Taxonomy" id="2497749"/>
    <lineage>
        <taxon>Bacteria</taxon>
        <taxon>Pseudomonadati</taxon>
        <taxon>Pseudomonadota</taxon>
        <taxon>Gammaproteobacteria</taxon>
        <taxon>Methylococcales</taxon>
        <taxon>Methylococcaceae</taxon>
        <taxon>Methylobacter</taxon>
    </lineage>
</organism>
<dbReference type="Gene3D" id="2.60.120.620">
    <property type="entry name" value="q2cbj1_9rhob like domain"/>
    <property type="match status" value="1"/>
</dbReference>
<dbReference type="InterPro" id="IPR008775">
    <property type="entry name" value="Phytyl_CoA_dOase-like"/>
</dbReference>
<dbReference type="GO" id="GO:0051213">
    <property type="term" value="F:dioxygenase activity"/>
    <property type="evidence" value="ECO:0007669"/>
    <property type="project" value="UniProtKB-KW"/>
</dbReference>
<keyword evidence="1" id="KW-0560">Oxidoreductase</keyword>
<dbReference type="SUPFAM" id="SSF51197">
    <property type="entry name" value="Clavaminate synthase-like"/>
    <property type="match status" value="1"/>
</dbReference>
<dbReference type="PANTHER" id="PTHR31630:SF6">
    <property type="entry name" value="PHYTANOYL-COA DIOXYGENASE-RELATED"/>
    <property type="match status" value="1"/>
</dbReference>
<name>A0ABY3C4X4_9GAMM</name>
<dbReference type="EMBL" id="RYFG02000121">
    <property type="protein sequence ID" value="TRW89596.1"/>
    <property type="molecule type" value="Genomic_DNA"/>
</dbReference>
<sequence>MTANSTLDISSLETGGLGLLHLKRYWRKRLLEVEGKLDRDSVQNEHGLDFTLMQGLGLGIVEPAEYLFSHRPAYAEFEQWIVQKLGGVPDCALVDRLNKMVSAYLEQPPHHYPIEGSDIQEPVLSAEDLAFWRQNGYVVLRNAIPVEDCRAAEAALWDFLGMDPQTPETWYDGTHTFWISLFQHPALNKNRAAPRIRKAFEQLWGTDDLWATVDRSSLNRPEQNGIDISGPSRLHWDVSIALPIPFGIQGLLYLSDTSAEQGAFRCVPGFHRRIDQWIGKLAPEQNPRDQDLESLGPVPVTGCAGDFVLWNHALPHGSGRNLAHYPRVVQYITLFPHDYGIHPVWK</sequence>
<dbReference type="Proteomes" id="UP000733744">
    <property type="component" value="Unassembled WGS sequence"/>
</dbReference>
<evidence type="ECO:0000313" key="1">
    <source>
        <dbReference type="EMBL" id="TRW89596.1"/>
    </source>
</evidence>
<dbReference type="Pfam" id="PF05721">
    <property type="entry name" value="PhyH"/>
    <property type="match status" value="1"/>
</dbReference>
<accession>A0ABY3C4X4</accession>
<dbReference type="PANTHER" id="PTHR31630">
    <property type="entry name" value="PHYTANOYL-COA DIOXYGENASE-RELATED-RELATED"/>
    <property type="match status" value="1"/>
</dbReference>
<reference evidence="1 2" key="1">
    <citation type="journal article" date="2019" name="Antonie Van Leeuwenhoek">
        <title>Description of 'Ca. Methylobacter oryzae' KRF1, a novel species from the environmentally important Methylobacter clade 2.</title>
        <authorList>
            <person name="Khatri K."/>
            <person name="Mohite J.A."/>
            <person name="Pandit P.S."/>
            <person name="Bahulikar R."/>
            <person name="Rahalkar M.C."/>
        </authorList>
    </citation>
    <scope>NUCLEOTIDE SEQUENCE [LARGE SCALE GENOMIC DNA]</scope>
    <source>
        <strain evidence="1 2">KRF1</strain>
    </source>
</reference>
<gene>
    <name evidence="1" type="ORF">EKO24_021280</name>
</gene>
<keyword evidence="2" id="KW-1185">Reference proteome</keyword>
<proteinExistence type="predicted"/>
<keyword evidence="1" id="KW-0223">Dioxygenase</keyword>
<protein>
    <submittedName>
        <fullName evidence="1">Phytanoyl-CoA dioxygenase family protein</fullName>
    </submittedName>
</protein>
<evidence type="ECO:0000313" key="2">
    <source>
        <dbReference type="Proteomes" id="UP000733744"/>
    </source>
</evidence>
<comment type="caution">
    <text evidence="1">The sequence shown here is derived from an EMBL/GenBank/DDBJ whole genome shotgun (WGS) entry which is preliminary data.</text>
</comment>
<dbReference type="RefSeq" id="WP_127029508.1">
    <property type="nucleotide sequence ID" value="NZ_RYFG02000121.1"/>
</dbReference>